<dbReference type="EMBL" id="JACCAE010000001">
    <property type="protein sequence ID" value="NYF98689.1"/>
    <property type="molecule type" value="Genomic_DNA"/>
</dbReference>
<keyword evidence="1" id="KW-1133">Transmembrane helix</keyword>
<name>A0A852VRX0_9MICO</name>
<reference evidence="2 3" key="1">
    <citation type="submission" date="2020-07" db="EMBL/GenBank/DDBJ databases">
        <title>Sequencing the genomes of 1000 actinobacteria strains.</title>
        <authorList>
            <person name="Klenk H.-P."/>
        </authorList>
    </citation>
    <scope>NUCLEOTIDE SEQUENCE [LARGE SCALE GENOMIC DNA]</scope>
    <source>
        <strain evidence="2 3">DSM 26154</strain>
    </source>
</reference>
<keyword evidence="3" id="KW-1185">Reference proteome</keyword>
<accession>A0A852VRX0</accession>
<keyword evidence="1" id="KW-0472">Membrane</keyword>
<feature type="transmembrane region" description="Helical" evidence="1">
    <location>
        <begin position="89"/>
        <end position="112"/>
    </location>
</feature>
<evidence type="ECO:0000256" key="1">
    <source>
        <dbReference type="SAM" id="Phobius"/>
    </source>
</evidence>
<gene>
    <name evidence="2" type="ORF">BJY20_002081</name>
</gene>
<feature type="transmembrane region" description="Helical" evidence="1">
    <location>
        <begin position="182"/>
        <end position="201"/>
    </location>
</feature>
<proteinExistence type="predicted"/>
<dbReference type="InterPro" id="IPR047928">
    <property type="entry name" value="Perm_prefix_1"/>
</dbReference>
<feature type="transmembrane region" description="Helical" evidence="1">
    <location>
        <begin position="295"/>
        <end position="316"/>
    </location>
</feature>
<feature type="transmembrane region" description="Helical" evidence="1">
    <location>
        <begin position="118"/>
        <end position="146"/>
    </location>
</feature>
<protein>
    <submittedName>
        <fullName evidence="2">Uncharacterized protein</fullName>
    </submittedName>
</protein>
<organism evidence="2 3">
    <name type="scientific">Janibacter cremeus</name>
    <dbReference type="NCBI Taxonomy" id="1285192"/>
    <lineage>
        <taxon>Bacteria</taxon>
        <taxon>Bacillati</taxon>
        <taxon>Actinomycetota</taxon>
        <taxon>Actinomycetes</taxon>
        <taxon>Micrococcales</taxon>
        <taxon>Intrasporangiaceae</taxon>
        <taxon>Janibacter</taxon>
    </lineage>
</organism>
<feature type="transmembrane region" description="Helical" evidence="1">
    <location>
        <begin position="217"/>
        <end position="238"/>
    </location>
</feature>
<dbReference type="Proteomes" id="UP000554054">
    <property type="component" value="Unassembled WGS sequence"/>
</dbReference>
<sequence>MTTTTSLTDRYVWTVSRQLPDEIGPDVARELRGALTETIEAKVAAGTDPREAELAAVRELGDPDVLAREYLGRPSHLIGPRFYAEWVRVLTFLLSFVLPVIVLVTVGVQVLATDKGVGALIGTGIGLAVQVALHLVFWTTLAFALVERYGSGGEGERFVSEWDPADLADPDVLWRRPGTLEVFGDVLFGVIVTLLVVWQFAGVGGRGIQVLDPDLSLGWQATVVGLLLAEVAATLLVWMAGRWRVVFSLAHAATNVALAVVLIHLVLDGRLLTDLPQVLGEKFGWDVDWSVSTPAVVLGVVVVCGWDVVTSLTRLVRSARMRRHRGVGQ</sequence>
<comment type="caution">
    <text evidence="2">The sequence shown here is derived from an EMBL/GenBank/DDBJ whole genome shotgun (WGS) entry which is preliminary data.</text>
</comment>
<dbReference type="AlphaFoldDB" id="A0A852VRX0"/>
<dbReference type="RefSeq" id="WP_185991468.1">
    <property type="nucleotide sequence ID" value="NZ_JACCAE010000001.1"/>
</dbReference>
<feature type="transmembrane region" description="Helical" evidence="1">
    <location>
        <begin position="245"/>
        <end position="267"/>
    </location>
</feature>
<dbReference type="NCBIfam" id="NF038403">
    <property type="entry name" value="perm_prefix_1"/>
    <property type="match status" value="1"/>
</dbReference>
<evidence type="ECO:0000313" key="3">
    <source>
        <dbReference type="Proteomes" id="UP000554054"/>
    </source>
</evidence>
<keyword evidence="1" id="KW-0812">Transmembrane</keyword>
<evidence type="ECO:0000313" key="2">
    <source>
        <dbReference type="EMBL" id="NYF98689.1"/>
    </source>
</evidence>